<dbReference type="Proteomes" id="UP001362999">
    <property type="component" value="Unassembled WGS sequence"/>
</dbReference>
<accession>A0AAW0C387</accession>
<sequence length="565" mass="64729">MSLERYYHPFHEDPQDWDPDDGDPGTWPPKTLAELRMCRLSAQLRRKPRWWEKIQDEKIRTKWIQEVKEQQVNLPRWEKLTDNMVNYVMDEMRDGYAALRDPDTGIECGPYERIFLSDALIPEDVGAALKLAVRPLEDIPDEEKDWHPGSDGQVLDLVHPSICPLVFEETWGRGDDGSVKTFDHPEADDLGVDSMFVSLRFQWLPSDFRIHEDGTLRLISPYINNIYPKHHDTLIPVIERVMAFAIPLWDRVLSSLKDDPLPARVTSKHENPSEVEADTFDTGISCIWEGGRPSTKTEEEEREQEQDYDAWLLRRLNQGPLILPEASRYEGALENNLSVKLAGSDIQVIAKLANIVLTPDKPEYPGGTWHVEGMATESIVSTFIYYYESDNIEPCDLKFRMATRPPEYHEQDDSTCMRVLYGMNREAPCVQDIGSVETKAGRCIAFPNLYQHCVSPFQLVDKTKPGVRKILAFFLIDPTIKIPSASNVPPQQLQVMSDILRSQGPSSRLSLLPLELLDYIATLVPGVRSRAEAEAIREEVMEERTVVIESVNTEFFSREFNMCEH</sequence>
<dbReference type="PANTHER" id="PTHR33119">
    <property type="entry name" value="IFI3P"/>
    <property type="match status" value="1"/>
</dbReference>
<keyword evidence="4" id="KW-1185">Reference proteome</keyword>
<dbReference type="EMBL" id="JAWWNJ010000023">
    <property type="protein sequence ID" value="KAK7032783.1"/>
    <property type="molecule type" value="Genomic_DNA"/>
</dbReference>
<name>A0AAW0C387_9AGAR</name>
<dbReference type="Pfam" id="PF14033">
    <property type="entry name" value="DUF4246"/>
    <property type="match status" value="1"/>
</dbReference>
<proteinExistence type="predicted"/>
<dbReference type="InterPro" id="IPR025340">
    <property type="entry name" value="DUF4246"/>
</dbReference>
<dbReference type="AlphaFoldDB" id="A0AAW0C387"/>
<reference evidence="3 4" key="1">
    <citation type="journal article" date="2024" name="J Genomics">
        <title>Draft genome sequencing and assembly of Favolaschia claudopus CIRM-BRFM 2984 isolated from oak limbs.</title>
        <authorList>
            <person name="Navarro D."/>
            <person name="Drula E."/>
            <person name="Chaduli D."/>
            <person name="Cazenave R."/>
            <person name="Ahrendt S."/>
            <person name="Wang J."/>
            <person name="Lipzen A."/>
            <person name="Daum C."/>
            <person name="Barry K."/>
            <person name="Grigoriev I.V."/>
            <person name="Favel A."/>
            <person name="Rosso M.N."/>
            <person name="Martin F."/>
        </authorList>
    </citation>
    <scope>NUCLEOTIDE SEQUENCE [LARGE SCALE GENOMIC DNA]</scope>
    <source>
        <strain evidence="3 4">CIRM-BRFM 2984</strain>
    </source>
</reference>
<feature type="domain" description="DUF4246" evidence="2">
    <location>
        <begin position="6"/>
        <end position="66"/>
    </location>
</feature>
<protein>
    <submittedName>
        <fullName evidence="3">Uncharacterized protein</fullName>
    </submittedName>
</protein>
<dbReference type="InterPro" id="IPR049192">
    <property type="entry name" value="DUF4246_C"/>
</dbReference>
<evidence type="ECO:0000313" key="3">
    <source>
        <dbReference type="EMBL" id="KAK7032783.1"/>
    </source>
</evidence>
<evidence type="ECO:0000313" key="4">
    <source>
        <dbReference type="Proteomes" id="UP001362999"/>
    </source>
</evidence>
<organism evidence="3 4">
    <name type="scientific">Favolaschia claudopus</name>
    <dbReference type="NCBI Taxonomy" id="2862362"/>
    <lineage>
        <taxon>Eukaryota</taxon>
        <taxon>Fungi</taxon>
        <taxon>Dikarya</taxon>
        <taxon>Basidiomycota</taxon>
        <taxon>Agaricomycotina</taxon>
        <taxon>Agaricomycetes</taxon>
        <taxon>Agaricomycetidae</taxon>
        <taxon>Agaricales</taxon>
        <taxon>Marasmiineae</taxon>
        <taxon>Mycenaceae</taxon>
        <taxon>Favolaschia</taxon>
    </lineage>
</organism>
<dbReference type="PANTHER" id="PTHR33119:SF1">
    <property type="entry name" value="FE2OG DIOXYGENASE DOMAIN-CONTAINING PROTEIN"/>
    <property type="match status" value="1"/>
</dbReference>
<comment type="caution">
    <text evidence="3">The sequence shown here is derived from an EMBL/GenBank/DDBJ whole genome shotgun (WGS) entry which is preliminary data.</text>
</comment>
<dbReference type="InterPro" id="IPR049207">
    <property type="entry name" value="DUF4246_N"/>
</dbReference>
<evidence type="ECO:0000259" key="2">
    <source>
        <dbReference type="Pfam" id="PF21666"/>
    </source>
</evidence>
<dbReference type="Pfam" id="PF21666">
    <property type="entry name" value="DUF4246_N"/>
    <property type="match status" value="1"/>
</dbReference>
<evidence type="ECO:0000259" key="1">
    <source>
        <dbReference type="Pfam" id="PF14033"/>
    </source>
</evidence>
<feature type="domain" description="DUF4246" evidence="1">
    <location>
        <begin position="83"/>
        <end position="497"/>
    </location>
</feature>
<gene>
    <name evidence="3" type="ORF">R3P38DRAFT_2918856</name>
</gene>